<evidence type="ECO:0000256" key="1">
    <source>
        <dbReference type="ARBA" id="ARBA00000085"/>
    </source>
</evidence>
<dbReference type="InterPro" id="IPR003018">
    <property type="entry name" value="GAF"/>
</dbReference>
<sequence>MLRFVINDLDTVGRIGAVPAILQVVLDTTGLRFAAVARVTDDSWTACAVLDRIDFGLPVGGELDVGSTLCHEVHASRTPIVINRVSEDERYCNHHTPRLYGFESYISMPIFRTDGTFFGTLCALDPLPAELDQPRIIAMMESFARLLALQLEADEQLQATQTALSSERQTSELREQFIALLGHDLRNPLFSISASAEMLLRKSRDPLALKAAGHIQSASQRASRLVDDVLDFARGRLGNGIPLRIASCPTLEKTFHEVVAELREHYPERLIDIAIEPLGSIDCDSDRLAQLLSNLLANALLHGAEDGRVRVSARRQDDWLLLEVSNPGTPIPLERLARLFQPYWRAPDEAPAQGLGLGLYIVNEIARSHGGSMEASSSLEEGTRFCLKIPLTAPGSAA</sequence>
<keyword evidence="3" id="KW-0597">Phosphoprotein</keyword>
<evidence type="ECO:0000313" key="5">
    <source>
        <dbReference type="EMBL" id="MFC3608676.1"/>
    </source>
</evidence>
<dbReference type="Pfam" id="PF01590">
    <property type="entry name" value="GAF"/>
    <property type="match status" value="1"/>
</dbReference>
<evidence type="ECO:0000259" key="4">
    <source>
        <dbReference type="PROSITE" id="PS50109"/>
    </source>
</evidence>
<protein>
    <recommendedName>
        <fullName evidence="2">histidine kinase</fullName>
        <ecNumber evidence="2">2.7.13.3</ecNumber>
    </recommendedName>
</protein>
<dbReference type="EMBL" id="JBHRXZ010000022">
    <property type="protein sequence ID" value="MFC3608676.1"/>
    <property type="molecule type" value="Genomic_DNA"/>
</dbReference>
<dbReference type="InterPro" id="IPR003594">
    <property type="entry name" value="HATPase_dom"/>
</dbReference>
<dbReference type="Pfam" id="PF02518">
    <property type="entry name" value="HATPase_c"/>
    <property type="match status" value="1"/>
</dbReference>
<dbReference type="InterPro" id="IPR029016">
    <property type="entry name" value="GAF-like_dom_sf"/>
</dbReference>
<dbReference type="Pfam" id="PF00512">
    <property type="entry name" value="HisKA"/>
    <property type="match status" value="1"/>
</dbReference>
<comment type="caution">
    <text evidence="5">The sequence shown here is derived from an EMBL/GenBank/DDBJ whole genome shotgun (WGS) entry which is preliminary data.</text>
</comment>
<dbReference type="Gene3D" id="1.10.287.130">
    <property type="match status" value="1"/>
</dbReference>
<dbReference type="SUPFAM" id="SSF55874">
    <property type="entry name" value="ATPase domain of HSP90 chaperone/DNA topoisomerase II/histidine kinase"/>
    <property type="match status" value="1"/>
</dbReference>
<dbReference type="InterPro" id="IPR003661">
    <property type="entry name" value="HisK_dim/P_dom"/>
</dbReference>
<dbReference type="RefSeq" id="WP_386365430.1">
    <property type="nucleotide sequence ID" value="NZ_JBHRXZ010000022.1"/>
</dbReference>
<dbReference type="Gene3D" id="3.30.450.40">
    <property type="match status" value="1"/>
</dbReference>
<dbReference type="SMART" id="SM00387">
    <property type="entry name" value="HATPase_c"/>
    <property type="match status" value="1"/>
</dbReference>
<keyword evidence="6" id="KW-1185">Reference proteome</keyword>
<dbReference type="CDD" id="cd00075">
    <property type="entry name" value="HATPase"/>
    <property type="match status" value="1"/>
</dbReference>
<proteinExistence type="predicted"/>
<comment type="catalytic activity">
    <reaction evidence="1">
        <text>ATP + protein L-histidine = ADP + protein N-phospho-L-histidine.</text>
        <dbReference type="EC" id="2.7.13.3"/>
    </reaction>
</comment>
<dbReference type="InterPro" id="IPR036097">
    <property type="entry name" value="HisK_dim/P_sf"/>
</dbReference>
<dbReference type="Gene3D" id="3.30.565.10">
    <property type="entry name" value="Histidine kinase-like ATPase, C-terminal domain"/>
    <property type="match status" value="1"/>
</dbReference>
<dbReference type="SUPFAM" id="SSF55781">
    <property type="entry name" value="GAF domain-like"/>
    <property type="match status" value="1"/>
</dbReference>
<keyword evidence="5" id="KW-0547">Nucleotide-binding</keyword>
<name>A0ABV7TAL2_9GAMM</name>
<dbReference type="PANTHER" id="PTHR43547:SF2">
    <property type="entry name" value="HYBRID SIGNAL TRANSDUCTION HISTIDINE KINASE C"/>
    <property type="match status" value="1"/>
</dbReference>
<dbReference type="EC" id="2.7.13.3" evidence="2"/>
<organism evidence="5 6">
    <name type="scientific">Stutzerimonas tarimensis</name>
    <dbReference type="NCBI Taxonomy" id="1507735"/>
    <lineage>
        <taxon>Bacteria</taxon>
        <taxon>Pseudomonadati</taxon>
        <taxon>Pseudomonadota</taxon>
        <taxon>Gammaproteobacteria</taxon>
        <taxon>Pseudomonadales</taxon>
        <taxon>Pseudomonadaceae</taxon>
        <taxon>Stutzerimonas</taxon>
    </lineage>
</organism>
<dbReference type="Proteomes" id="UP001595630">
    <property type="component" value="Unassembled WGS sequence"/>
</dbReference>
<evidence type="ECO:0000256" key="3">
    <source>
        <dbReference type="ARBA" id="ARBA00022553"/>
    </source>
</evidence>
<feature type="domain" description="Histidine kinase" evidence="4">
    <location>
        <begin position="180"/>
        <end position="393"/>
    </location>
</feature>
<dbReference type="InterPro" id="IPR004358">
    <property type="entry name" value="Sig_transdc_His_kin-like_C"/>
</dbReference>
<dbReference type="InterPro" id="IPR005467">
    <property type="entry name" value="His_kinase_dom"/>
</dbReference>
<dbReference type="SMART" id="SM00388">
    <property type="entry name" value="HisKA"/>
    <property type="match status" value="1"/>
</dbReference>
<dbReference type="PRINTS" id="PR00344">
    <property type="entry name" value="BCTRLSENSOR"/>
</dbReference>
<evidence type="ECO:0000313" key="6">
    <source>
        <dbReference type="Proteomes" id="UP001595630"/>
    </source>
</evidence>
<evidence type="ECO:0000256" key="2">
    <source>
        <dbReference type="ARBA" id="ARBA00012438"/>
    </source>
</evidence>
<dbReference type="InterPro" id="IPR036890">
    <property type="entry name" value="HATPase_C_sf"/>
</dbReference>
<dbReference type="SUPFAM" id="SSF47384">
    <property type="entry name" value="Homodimeric domain of signal transducing histidine kinase"/>
    <property type="match status" value="1"/>
</dbReference>
<reference evidence="6" key="1">
    <citation type="journal article" date="2019" name="Int. J. Syst. Evol. Microbiol.">
        <title>The Global Catalogue of Microorganisms (GCM) 10K type strain sequencing project: providing services to taxonomists for standard genome sequencing and annotation.</title>
        <authorList>
            <consortium name="The Broad Institute Genomics Platform"/>
            <consortium name="The Broad Institute Genome Sequencing Center for Infectious Disease"/>
            <person name="Wu L."/>
            <person name="Ma J."/>
        </authorList>
    </citation>
    <scope>NUCLEOTIDE SEQUENCE [LARGE SCALE GENOMIC DNA]</scope>
    <source>
        <strain evidence="6">KCTC 42447</strain>
    </source>
</reference>
<dbReference type="SMART" id="SM00065">
    <property type="entry name" value="GAF"/>
    <property type="match status" value="1"/>
</dbReference>
<keyword evidence="5" id="KW-0067">ATP-binding</keyword>
<dbReference type="PANTHER" id="PTHR43547">
    <property type="entry name" value="TWO-COMPONENT HISTIDINE KINASE"/>
    <property type="match status" value="1"/>
</dbReference>
<gene>
    <name evidence="5" type="ORF">ACFOMF_12880</name>
</gene>
<dbReference type="PROSITE" id="PS50109">
    <property type="entry name" value="HIS_KIN"/>
    <property type="match status" value="1"/>
</dbReference>
<accession>A0ABV7TAL2</accession>
<dbReference type="GO" id="GO:0005524">
    <property type="term" value="F:ATP binding"/>
    <property type="evidence" value="ECO:0007669"/>
    <property type="project" value="UniProtKB-KW"/>
</dbReference>
<dbReference type="CDD" id="cd00082">
    <property type="entry name" value="HisKA"/>
    <property type="match status" value="1"/>
</dbReference>